<evidence type="ECO:0000313" key="3">
    <source>
        <dbReference type="Proteomes" id="UP000620550"/>
    </source>
</evidence>
<evidence type="ECO:0008006" key="4">
    <source>
        <dbReference type="Google" id="ProtNLM"/>
    </source>
</evidence>
<dbReference type="Proteomes" id="UP000620550">
    <property type="component" value="Unassembled WGS sequence"/>
</dbReference>
<feature type="chain" id="PRO_5045473490" description="Lipocalin-like domain-containing protein" evidence="1">
    <location>
        <begin position="21"/>
        <end position="148"/>
    </location>
</feature>
<feature type="signal peptide" evidence="1">
    <location>
        <begin position="1"/>
        <end position="20"/>
    </location>
</feature>
<sequence length="148" mass="17312">MKKQFILPFLIAFMSFFVIGCDKDHDDNIQNEETARVRTILEDGRWVIRQYKNDGVDRTTLFRDYMFQFDKNNVLRAALGTSSHTGSWSVTADDDRPADLDLNLFFSGAVELRTLNEDWEIIRYTADRIELGEDYGQLDEDVLIFEKQ</sequence>
<comment type="caution">
    <text evidence="2">The sequence shown here is derived from an EMBL/GenBank/DDBJ whole genome shotgun (WGS) entry which is preliminary data.</text>
</comment>
<organism evidence="2 3">
    <name type="scientific">Sphingobacterium griseoflavum</name>
    <dbReference type="NCBI Taxonomy" id="1474952"/>
    <lineage>
        <taxon>Bacteria</taxon>
        <taxon>Pseudomonadati</taxon>
        <taxon>Bacteroidota</taxon>
        <taxon>Sphingobacteriia</taxon>
        <taxon>Sphingobacteriales</taxon>
        <taxon>Sphingobacteriaceae</taxon>
        <taxon>Sphingobacterium</taxon>
    </lineage>
</organism>
<dbReference type="RefSeq" id="WP_189627187.1">
    <property type="nucleotide sequence ID" value="NZ_BNAF01000010.1"/>
</dbReference>
<dbReference type="EMBL" id="BNAF01000010">
    <property type="protein sequence ID" value="GHE42055.1"/>
    <property type="molecule type" value="Genomic_DNA"/>
</dbReference>
<evidence type="ECO:0000256" key="1">
    <source>
        <dbReference type="SAM" id="SignalP"/>
    </source>
</evidence>
<gene>
    <name evidence="2" type="ORF">GCM10017764_26620</name>
</gene>
<protein>
    <recommendedName>
        <fullName evidence="4">Lipocalin-like domain-containing protein</fullName>
    </recommendedName>
</protein>
<keyword evidence="3" id="KW-1185">Reference proteome</keyword>
<keyword evidence="1" id="KW-0732">Signal</keyword>
<accession>A0ABQ3I0B6</accession>
<evidence type="ECO:0000313" key="2">
    <source>
        <dbReference type="EMBL" id="GHE42055.1"/>
    </source>
</evidence>
<name>A0ABQ3I0B6_9SPHI</name>
<dbReference type="PROSITE" id="PS51257">
    <property type="entry name" value="PROKAR_LIPOPROTEIN"/>
    <property type="match status" value="1"/>
</dbReference>
<proteinExistence type="predicted"/>
<reference evidence="3" key="1">
    <citation type="journal article" date="2019" name="Int. J. Syst. Evol. Microbiol.">
        <title>The Global Catalogue of Microorganisms (GCM) 10K type strain sequencing project: providing services to taxonomists for standard genome sequencing and annotation.</title>
        <authorList>
            <consortium name="The Broad Institute Genomics Platform"/>
            <consortium name="The Broad Institute Genome Sequencing Center for Infectious Disease"/>
            <person name="Wu L."/>
            <person name="Ma J."/>
        </authorList>
    </citation>
    <scope>NUCLEOTIDE SEQUENCE [LARGE SCALE GENOMIC DNA]</scope>
    <source>
        <strain evidence="3">CGMCC 1.12966</strain>
    </source>
</reference>